<comment type="caution">
    <text evidence="2">The sequence shown here is derived from an EMBL/GenBank/DDBJ whole genome shotgun (WGS) entry which is preliminary data.</text>
</comment>
<keyword evidence="1" id="KW-0472">Membrane</keyword>
<evidence type="ECO:0000313" key="2">
    <source>
        <dbReference type="EMBL" id="MBT0960249.1"/>
    </source>
</evidence>
<keyword evidence="3" id="KW-1185">Reference proteome</keyword>
<organism evidence="2 3">
    <name type="scientific">Denitromonas iodatirespirans</name>
    <dbReference type="NCBI Taxonomy" id="2795389"/>
    <lineage>
        <taxon>Bacteria</taxon>
        <taxon>Pseudomonadati</taxon>
        <taxon>Pseudomonadota</taxon>
        <taxon>Betaproteobacteria</taxon>
        <taxon>Rhodocyclales</taxon>
        <taxon>Zoogloeaceae</taxon>
        <taxon>Denitromonas</taxon>
    </lineage>
</organism>
<gene>
    <name evidence="2" type="ORF">I8J34_03590</name>
</gene>
<dbReference type="RefSeq" id="WP_214360001.1">
    <property type="nucleotide sequence ID" value="NZ_JAEKFT010000003.1"/>
</dbReference>
<feature type="transmembrane region" description="Helical" evidence="1">
    <location>
        <begin position="20"/>
        <end position="43"/>
    </location>
</feature>
<reference evidence="3" key="1">
    <citation type="journal article" date="2022" name="ISME J.">
        <title>Genetic and phylogenetic analysis of dissimilatory iodate-reducing bacteria identifies potential niches across the world's oceans.</title>
        <authorList>
            <person name="Reyes-Umana V."/>
            <person name="Henning Z."/>
            <person name="Lee K."/>
            <person name="Barnum T.P."/>
            <person name="Coates J.D."/>
        </authorList>
    </citation>
    <scope>NUCLEOTIDE SEQUENCE [LARGE SCALE GENOMIC DNA]</scope>
    <source>
        <strain evidence="3">IR12</strain>
    </source>
</reference>
<protein>
    <submittedName>
        <fullName evidence="2">Uncharacterized protein</fullName>
    </submittedName>
</protein>
<keyword evidence="1" id="KW-1133">Transmembrane helix</keyword>
<dbReference type="Proteomes" id="UP000694660">
    <property type="component" value="Unassembled WGS sequence"/>
</dbReference>
<keyword evidence="1" id="KW-0812">Transmembrane</keyword>
<evidence type="ECO:0000256" key="1">
    <source>
        <dbReference type="SAM" id="Phobius"/>
    </source>
</evidence>
<name>A0A944H6J7_DENI1</name>
<accession>A0A944H6J7</accession>
<proteinExistence type="predicted"/>
<dbReference type="EMBL" id="JAEKFT010000003">
    <property type="protein sequence ID" value="MBT0960249.1"/>
    <property type="molecule type" value="Genomic_DNA"/>
</dbReference>
<dbReference type="AlphaFoldDB" id="A0A944H6J7"/>
<evidence type="ECO:0000313" key="3">
    <source>
        <dbReference type="Proteomes" id="UP000694660"/>
    </source>
</evidence>
<sequence>MLHYQVQSIGRNRGTPRVWLLGLVLARAGFEVGAVFTVAVAALRIELVFDGQGGCAKALAATAPRLVPPNIVSPPVRTIPPYLVTS</sequence>